<dbReference type="HOGENOM" id="CLU_2982879_0_0_1"/>
<protein>
    <submittedName>
        <fullName evidence="1">Late blight resistance protein homolog R1C-3</fullName>
    </submittedName>
</protein>
<accession>M1DEI0</accession>
<dbReference type="PaxDb" id="4113-PGSC0003DMT400087762"/>
<dbReference type="AlphaFoldDB" id="M1DEI0"/>
<evidence type="ECO:0000313" key="2">
    <source>
        <dbReference type="Proteomes" id="UP000011115"/>
    </source>
</evidence>
<name>M1DEI0_SOLTU</name>
<sequence length="58" mass="6982">MYFNNELSNLKDRFLSTLQDVARDRINFILWDLKFLDCFLHLKRLPFASEYVLIAKSV</sequence>
<dbReference type="ExpressionAtlas" id="M1DEI0">
    <property type="expression patterns" value="baseline"/>
</dbReference>
<proteinExistence type="predicted"/>
<dbReference type="Gramene" id="PGSC0003DMT400087762">
    <property type="protein sequence ID" value="PGSC0003DMT400087762"/>
    <property type="gene ID" value="PGSC0003DMG400037333"/>
</dbReference>
<keyword evidence="2" id="KW-1185">Reference proteome</keyword>
<evidence type="ECO:0000313" key="1">
    <source>
        <dbReference type="EnsemblPlants" id="PGSC0003DMT400087762"/>
    </source>
</evidence>
<reference evidence="1" key="2">
    <citation type="submission" date="2015-06" db="UniProtKB">
        <authorList>
            <consortium name="EnsemblPlants"/>
        </authorList>
    </citation>
    <scope>IDENTIFICATION</scope>
    <source>
        <strain evidence="1">DM1-3 516 R44</strain>
    </source>
</reference>
<reference evidence="2" key="1">
    <citation type="journal article" date="2011" name="Nature">
        <title>Genome sequence and analysis of the tuber crop potato.</title>
        <authorList>
            <consortium name="The Potato Genome Sequencing Consortium"/>
        </authorList>
    </citation>
    <scope>NUCLEOTIDE SEQUENCE [LARGE SCALE GENOMIC DNA]</scope>
    <source>
        <strain evidence="2">cv. DM1-3 516 R44</strain>
    </source>
</reference>
<dbReference type="InParanoid" id="M1DEI0"/>
<organism evidence="1 2">
    <name type="scientific">Solanum tuberosum</name>
    <name type="common">Potato</name>
    <dbReference type="NCBI Taxonomy" id="4113"/>
    <lineage>
        <taxon>Eukaryota</taxon>
        <taxon>Viridiplantae</taxon>
        <taxon>Streptophyta</taxon>
        <taxon>Embryophyta</taxon>
        <taxon>Tracheophyta</taxon>
        <taxon>Spermatophyta</taxon>
        <taxon>Magnoliopsida</taxon>
        <taxon>eudicotyledons</taxon>
        <taxon>Gunneridae</taxon>
        <taxon>Pentapetalae</taxon>
        <taxon>asterids</taxon>
        <taxon>lamiids</taxon>
        <taxon>Solanales</taxon>
        <taxon>Solanaceae</taxon>
        <taxon>Solanoideae</taxon>
        <taxon>Solaneae</taxon>
        <taxon>Solanum</taxon>
    </lineage>
</organism>
<dbReference type="EnsemblPlants" id="PGSC0003DMT400087762">
    <property type="protein sequence ID" value="PGSC0003DMT400087762"/>
    <property type="gene ID" value="PGSC0003DMG400037333"/>
</dbReference>
<dbReference type="Proteomes" id="UP000011115">
    <property type="component" value="Unassembled WGS sequence"/>
</dbReference>